<dbReference type="PANTHER" id="PTHR36115">
    <property type="entry name" value="PROLINE-RICH ANTIGEN HOMOLOG-RELATED"/>
    <property type="match status" value="1"/>
</dbReference>
<evidence type="ECO:0000256" key="1">
    <source>
        <dbReference type="ARBA" id="ARBA00004651"/>
    </source>
</evidence>
<evidence type="ECO:0000256" key="4">
    <source>
        <dbReference type="ARBA" id="ARBA00022989"/>
    </source>
</evidence>
<dbReference type="HOGENOM" id="CLU_1756589_0_0_0"/>
<feature type="transmembrane region" description="Helical" evidence="6">
    <location>
        <begin position="55"/>
        <end position="81"/>
    </location>
</feature>
<dbReference type="KEGG" id="lfc:LFE_1467"/>
<evidence type="ECO:0000313" key="8">
    <source>
        <dbReference type="EMBL" id="BAM07149.1"/>
    </source>
</evidence>
<dbReference type="STRING" id="1162668.LFE_1467"/>
<evidence type="ECO:0000256" key="3">
    <source>
        <dbReference type="ARBA" id="ARBA00022692"/>
    </source>
</evidence>
<dbReference type="RefSeq" id="WP_014449636.1">
    <property type="nucleotide sequence ID" value="NC_017094.1"/>
</dbReference>
<evidence type="ECO:0000259" key="7">
    <source>
        <dbReference type="Pfam" id="PF06271"/>
    </source>
</evidence>
<organism evidence="8 9">
    <name type="scientific">Leptospirillum ferrooxidans (strain C2-3)</name>
    <dbReference type="NCBI Taxonomy" id="1162668"/>
    <lineage>
        <taxon>Bacteria</taxon>
        <taxon>Pseudomonadati</taxon>
        <taxon>Nitrospirota</taxon>
        <taxon>Nitrospiria</taxon>
        <taxon>Nitrospirales</taxon>
        <taxon>Nitrospiraceae</taxon>
        <taxon>Leptospirillum</taxon>
    </lineage>
</organism>
<sequence length="156" mass="17605">MVLDRILAFVLDLSLIHFLSTGWITVFREIILKSVSPEEFDNPFLLWAQSNFHPVFSILIWFLYFSAFLTFFSETPGMSIFDLKIRRISRSSGGIGWRSGLVRTLGLVLEFLTLGFGLLPVLFSSSGRSLHDCLSDTMVVRASAQDLPVLDEVGRI</sequence>
<keyword evidence="3 6" id="KW-0812">Transmembrane</keyword>
<keyword evidence="9" id="KW-1185">Reference proteome</keyword>
<comment type="subcellular location">
    <subcellularLocation>
        <location evidence="1">Cell membrane</location>
        <topology evidence="1">Multi-pass membrane protein</topology>
    </subcellularLocation>
</comment>
<evidence type="ECO:0000256" key="2">
    <source>
        <dbReference type="ARBA" id="ARBA00022475"/>
    </source>
</evidence>
<keyword evidence="2" id="KW-1003">Cell membrane</keyword>
<dbReference type="GO" id="GO:0005886">
    <property type="term" value="C:plasma membrane"/>
    <property type="evidence" value="ECO:0007669"/>
    <property type="project" value="UniProtKB-SubCell"/>
</dbReference>
<evidence type="ECO:0000256" key="5">
    <source>
        <dbReference type="ARBA" id="ARBA00023136"/>
    </source>
</evidence>
<accession>I0IPF0</accession>
<evidence type="ECO:0000256" key="6">
    <source>
        <dbReference type="SAM" id="Phobius"/>
    </source>
</evidence>
<dbReference type="EMBL" id="AP012342">
    <property type="protein sequence ID" value="BAM07149.1"/>
    <property type="molecule type" value="Genomic_DNA"/>
</dbReference>
<name>I0IPF0_LEPFC</name>
<dbReference type="PATRIC" id="fig|1162668.3.peg.1738"/>
<keyword evidence="5 6" id="KW-0472">Membrane</keyword>
<feature type="transmembrane region" description="Helical" evidence="6">
    <location>
        <begin position="101"/>
        <end position="123"/>
    </location>
</feature>
<dbReference type="Pfam" id="PF06271">
    <property type="entry name" value="RDD"/>
    <property type="match status" value="1"/>
</dbReference>
<dbReference type="InterPro" id="IPR010432">
    <property type="entry name" value="RDD"/>
</dbReference>
<dbReference type="Proteomes" id="UP000007382">
    <property type="component" value="Chromosome"/>
</dbReference>
<dbReference type="AlphaFoldDB" id="I0IPF0"/>
<keyword evidence="4 6" id="KW-1133">Transmembrane helix</keyword>
<evidence type="ECO:0000313" key="9">
    <source>
        <dbReference type="Proteomes" id="UP000007382"/>
    </source>
</evidence>
<dbReference type="PANTHER" id="PTHR36115:SF4">
    <property type="entry name" value="MEMBRANE PROTEIN"/>
    <property type="match status" value="1"/>
</dbReference>
<dbReference type="OrthoDB" id="9816157at2"/>
<gene>
    <name evidence="8" type="ordered locus">LFE_1467</name>
</gene>
<protein>
    <recommendedName>
        <fullName evidence="7">RDD domain-containing protein</fullName>
    </recommendedName>
</protein>
<reference evidence="8 9" key="1">
    <citation type="journal article" date="2012" name="J. Bacteriol.">
        <title>Complete Genome Sequence of Leptospirillum ferrooxidans Strain C2-3, Isolated from a Fresh Volcanic Ash Deposit on the Island of Miyake, Japan.</title>
        <authorList>
            <person name="Fujimura R."/>
            <person name="Sato Y."/>
            <person name="Nishizawa T."/>
            <person name="Oshima K."/>
            <person name="Kim S.-W."/>
            <person name="Hattori M."/>
            <person name="Kamijo T."/>
            <person name="Ohta H."/>
        </authorList>
    </citation>
    <scope>NUCLEOTIDE SEQUENCE [LARGE SCALE GENOMIC DNA]</scope>
    <source>
        <strain evidence="8 9">C2-3</strain>
    </source>
</reference>
<reference evidence="9" key="2">
    <citation type="submission" date="2012-03" db="EMBL/GenBank/DDBJ databases">
        <title>The complete genome sequence of the pioneer microbe on fresh volcanic deposit, Leptospirillum ferrooxidans strain C2-3.</title>
        <authorList>
            <person name="Fujimura R."/>
            <person name="Sato Y."/>
            <person name="Nishizawa T."/>
            <person name="Nanba K."/>
            <person name="Oshima K."/>
            <person name="Hattori M."/>
            <person name="Kamijo T."/>
            <person name="Ohta H."/>
        </authorList>
    </citation>
    <scope>NUCLEOTIDE SEQUENCE [LARGE SCALE GENOMIC DNA]</scope>
    <source>
        <strain evidence="9">C2-3</strain>
    </source>
</reference>
<proteinExistence type="predicted"/>
<feature type="transmembrane region" description="Helical" evidence="6">
    <location>
        <begin position="7"/>
        <end position="27"/>
    </location>
</feature>
<feature type="domain" description="RDD" evidence="7">
    <location>
        <begin position="3"/>
        <end position="135"/>
    </location>
</feature>
<dbReference type="InterPro" id="IPR051791">
    <property type="entry name" value="Pra-immunoreactive"/>
</dbReference>